<dbReference type="EMBL" id="QJKJ01005707">
    <property type="protein sequence ID" value="RDX89307.1"/>
    <property type="molecule type" value="Genomic_DNA"/>
</dbReference>
<protein>
    <submittedName>
        <fullName evidence="1">Uncharacterized protein</fullName>
    </submittedName>
</protein>
<comment type="caution">
    <text evidence="1">The sequence shown here is derived from an EMBL/GenBank/DDBJ whole genome shotgun (WGS) entry which is preliminary data.</text>
</comment>
<feature type="non-terminal residue" evidence="1">
    <location>
        <position position="87"/>
    </location>
</feature>
<feature type="non-terminal residue" evidence="1">
    <location>
        <position position="1"/>
    </location>
</feature>
<sequence>MMLNSTYGMIHTFRDSTMIKSFAGALWIPISSRSSTFATPHLEAVTMDQLGQPRKFLIAGSTGPPFLEMLVNSSPLANNVREQEWPL</sequence>
<evidence type="ECO:0000313" key="1">
    <source>
        <dbReference type="EMBL" id="RDX89307.1"/>
    </source>
</evidence>
<proteinExistence type="predicted"/>
<organism evidence="1 2">
    <name type="scientific">Mucuna pruriens</name>
    <name type="common">Velvet bean</name>
    <name type="synonym">Dolichos pruriens</name>
    <dbReference type="NCBI Taxonomy" id="157652"/>
    <lineage>
        <taxon>Eukaryota</taxon>
        <taxon>Viridiplantae</taxon>
        <taxon>Streptophyta</taxon>
        <taxon>Embryophyta</taxon>
        <taxon>Tracheophyta</taxon>
        <taxon>Spermatophyta</taxon>
        <taxon>Magnoliopsida</taxon>
        <taxon>eudicotyledons</taxon>
        <taxon>Gunneridae</taxon>
        <taxon>Pentapetalae</taxon>
        <taxon>rosids</taxon>
        <taxon>fabids</taxon>
        <taxon>Fabales</taxon>
        <taxon>Fabaceae</taxon>
        <taxon>Papilionoideae</taxon>
        <taxon>50 kb inversion clade</taxon>
        <taxon>NPAAA clade</taxon>
        <taxon>indigoferoid/millettioid clade</taxon>
        <taxon>Phaseoleae</taxon>
        <taxon>Mucuna</taxon>
    </lineage>
</organism>
<dbReference type="Proteomes" id="UP000257109">
    <property type="component" value="Unassembled WGS sequence"/>
</dbReference>
<evidence type="ECO:0000313" key="2">
    <source>
        <dbReference type="Proteomes" id="UP000257109"/>
    </source>
</evidence>
<accession>A0A371GFG9</accession>
<gene>
    <name evidence="1" type="ORF">CR513_28984</name>
</gene>
<keyword evidence="2" id="KW-1185">Reference proteome</keyword>
<reference evidence="1" key="1">
    <citation type="submission" date="2018-05" db="EMBL/GenBank/DDBJ databases">
        <title>Draft genome of Mucuna pruriens seed.</title>
        <authorList>
            <person name="Nnadi N.E."/>
            <person name="Vos R."/>
            <person name="Hasami M.H."/>
            <person name="Devisetty U.K."/>
            <person name="Aguiy J.C."/>
        </authorList>
    </citation>
    <scope>NUCLEOTIDE SEQUENCE [LARGE SCALE GENOMIC DNA]</scope>
    <source>
        <strain evidence="1">JCA_2017</strain>
    </source>
</reference>
<dbReference type="AlphaFoldDB" id="A0A371GFG9"/>
<name>A0A371GFG9_MUCPR</name>